<evidence type="ECO:0000313" key="3">
    <source>
        <dbReference type="Proteomes" id="UP001369958"/>
    </source>
</evidence>
<dbReference type="EC" id="1.6.5.2" evidence="2"/>
<evidence type="ECO:0000259" key="1">
    <source>
        <dbReference type="Pfam" id="PF13460"/>
    </source>
</evidence>
<organism evidence="2 3">
    <name type="scientific">Pelagibacterium nitratireducens</name>
    <dbReference type="NCBI Taxonomy" id="1046114"/>
    <lineage>
        <taxon>Bacteria</taxon>
        <taxon>Pseudomonadati</taxon>
        <taxon>Pseudomonadota</taxon>
        <taxon>Alphaproteobacteria</taxon>
        <taxon>Hyphomicrobiales</taxon>
        <taxon>Devosiaceae</taxon>
        <taxon>Pelagibacterium</taxon>
    </lineage>
</organism>
<dbReference type="PANTHER" id="PTHR47129:SF1">
    <property type="entry name" value="NMRA-LIKE DOMAIN-CONTAINING PROTEIN"/>
    <property type="match status" value="1"/>
</dbReference>
<dbReference type="InterPro" id="IPR016040">
    <property type="entry name" value="NAD(P)-bd_dom"/>
</dbReference>
<dbReference type="CDD" id="cd05269">
    <property type="entry name" value="TMR_SDR_a"/>
    <property type="match status" value="1"/>
</dbReference>
<dbReference type="InterPro" id="IPR052718">
    <property type="entry name" value="NmrA-type_oxidoreductase"/>
</dbReference>
<feature type="domain" description="NAD(P)-binding" evidence="1">
    <location>
        <begin position="6"/>
        <end position="181"/>
    </location>
</feature>
<evidence type="ECO:0000313" key="2">
    <source>
        <dbReference type="EMBL" id="WWT33968.1"/>
    </source>
</evidence>
<keyword evidence="3" id="KW-1185">Reference proteome</keyword>
<reference evidence="2 3" key="1">
    <citation type="submission" date="2024-02" db="EMBL/GenBank/DDBJ databases">
        <title>Complete genome sequence of Pelagibacterium nitratireducens ZH15.</title>
        <authorList>
            <person name="Zhao L.H."/>
        </authorList>
    </citation>
    <scope>NUCLEOTIDE SEQUENCE [LARGE SCALE GENOMIC DNA]</scope>
    <source>
        <strain evidence="2 3">ZH15</strain>
    </source>
</reference>
<dbReference type="Gene3D" id="3.90.25.10">
    <property type="entry name" value="UDP-galactose 4-epimerase, domain 1"/>
    <property type="match status" value="1"/>
</dbReference>
<dbReference type="Pfam" id="PF13460">
    <property type="entry name" value="NAD_binding_10"/>
    <property type="match status" value="1"/>
</dbReference>
<accession>A0ABZ2I853</accession>
<dbReference type="RefSeq" id="WP_338609713.1">
    <property type="nucleotide sequence ID" value="NZ_CP146275.1"/>
</dbReference>
<dbReference type="Proteomes" id="UP001369958">
    <property type="component" value="Chromosome"/>
</dbReference>
<proteinExistence type="predicted"/>
<sequence length="280" mass="29352">MYAVTGATGQLGRLIIAALKEKGLGDQTVALARDPAKGTDLGVTTRPFDYDKPETLEPALKGVEKLLLVSGSEVGKRVPQHKAVIDAAVRAGVKHFVYTSLLHADTSEIVLAPEHRETESALKASGLDYTILRNSWYTENYTGNLGGALANGAIIGSAGQGKLNTANRADLAQAAANVLTTDGHAGRIYELGNDQPYTLADLAAEASRQSGKTIVYTDLPKAEYAKILERFGLPAPVADMLADSDAKAAEGALADDSGTLGKLLGRPTQTLEQAVAEALK</sequence>
<gene>
    <name evidence="2" type="ORF">V6617_05770</name>
</gene>
<dbReference type="Gene3D" id="3.40.50.720">
    <property type="entry name" value="NAD(P)-binding Rossmann-like Domain"/>
    <property type="match status" value="1"/>
</dbReference>
<protein>
    <submittedName>
        <fullName evidence="2">SDR family oxidoreductase</fullName>
        <ecNumber evidence="2">1.6.5.2</ecNumber>
    </submittedName>
</protein>
<name>A0ABZ2I853_9HYPH</name>
<dbReference type="PANTHER" id="PTHR47129">
    <property type="entry name" value="QUINONE OXIDOREDUCTASE 2"/>
    <property type="match status" value="1"/>
</dbReference>
<dbReference type="GO" id="GO:0003955">
    <property type="term" value="F:NAD(P)H dehydrogenase (quinone) activity"/>
    <property type="evidence" value="ECO:0007669"/>
    <property type="project" value="UniProtKB-EC"/>
</dbReference>
<dbReference type="SUPFAM" id="SSF51735">
    <property type="entry name" value="NAD(P)-binding Rossmann-fold domains"/>
    <property type="match status" value="1"/>
</dbReference>
<dbReference type="InterPro" id="IPR036291">
    <property type="entry name" value="NAD(P)-bd_dom_sf"/>
</dbReference>
<keyword evidence="2" id="KW-0560">Oxidoreductase</keyword>
<dbReference type="EMBL" id="CP146275">
    <property type="protein sequence ID" value="WWT33968.1"/>
    <property type="molecule type" value="Genomic_DNA"/>
</dbReference>